<reference evidence="4" key="1">
    <citation type="submission" date="2021-02" db="EMBL/GenBank/DDBJ databases">
        <authorList>
            <person name="Nowell W R."/>
        </authorList>
    </citation>
    <scope>NUCLEOTIDE SEQUENCE</scope>
    <source>
        <strain evidence="4">Ploen Becks lab</strain>
    </source>
</reference>
<dbReference type="EMBL" id="CAJNOC010000247">
    <property type="protein sequence ID" value="CAF0732900.1"/>
    <property type="molecule type" value="Genomic_DNA"/>
</dbReference>
<gene>
    <name evidence="4" type="ORF">OXX778_LOCUS2953</name>
</gene>
<dbReference type="GO" id="GO:0016787">
    <property type="term" value="F:hydrolase activity"/>
    <property type="evidence" value="ECO:0007669"/>
    <property type="project" value="InterPro"/>
</dbReference>
<sequence length="744" mass="86305">MSAVQHATKALHRVPLIKFKYGLRPQSVAHEVPKQVETTKQVQQKQPSIDFFQLPKKYHRRPISKEEMEAINYVLADHTENITSSDCTNNPFTALNRLKLLDQPFKELTLNNSVRNECFHQCKKNEYCVSFSYDLKNNLCFLYNSTKLGYTIFKSSSWYTVLPLVYSSDHDQFIILSDLSIGKYEIKLDKISNASQCMKICFDNSNCNQFTFDLDSLNCYLSLSNSLNNFYFNSKSISGIKKNILYENNSKIWRYQVIDNLDRIKYVRSYSDLFLSGLCKTRSKRNADICESIDFDVNKLVIIKNHGRIVMDSVIFSAMMSEIYATFLAKQMIKFQVKQAARMALKPMYSIPFLGAALAAADIGYTIYEIATLKKEANKRAKVCCQTITDIIDGSLDLDSIPENDIEECQLDKIPKCSMPPHATNIIFYGDEINNCRNKIVSSKCELNCRPGFKESTIYLYCTEIKDGGSKRYEWRANEGNPNHDYSCDLENDKCIRSNDYSYIYDSYVRHPTDKTKRIIAYSGKFNIQRKLPLWSVTVRDYLNNYNEFKLREFEFNNCPYTNLERSQLKASDFNGYHRGHLVPFSITTYSKKAAKSSFWYTNAAPQNSTINSGKWMQLERENLNFGEKTQKNILIITGICPRFYRTNIPECFWKLICFNLDNREYVIGFYHTNTGTYEPYVSQNFILGLLSAEYVNLNDAWNKAYEILISRRAHGSNINVENCKTAREINQDAVNFYIQNKNK</sequence>
<feature type="domain" description="Apple" evidence="3">
    <location>
        <begin position="87"/>
        <end position="157"/>
    </location>
</feature>
<comment type="caution">
    <text evidence="4">The sequence shown here is derived from an EMBL/GenBank/DDBJ whole genome shotgun (WGS) entry which is preliminary data.</text>
</comment>
<dbReference type="GO" id="GO:0006508">
    <property type="term" value="P:proteolysis"/>
    <property type="evidence" value="ECO:0007669"/>
    <property type="project" value="InterPro"/>
</dbReference>
<keyword evidence="1" id="KW-0677">Repeat</keyword>
<dbReference type="InterPro" id="IPR039015">
    <property type="entry name" value="ENDOD1"/>
</dbReference>
<evidence type="ECO:0000256" key="2">
    <source>
        <dbReference type="ARBA" id="ARBA00023157"/>
    </source>
</evidence>
<dbReference type="SMART" id="SM00473">
    <property type="entry name" value="PAN_AP"/>
    <property type="match status" value="2"/>
</dbReference>
<keyword evidence="2" id="KW-1015">Disulfide bond</keyword>
<dbReference type="GO" id="GO:0005576">
    <property type="term" value="C:extracellular region"/>
    <property type="evidence" value="ECO:0007669"/>
    <property type="project" value="InterPro"/>
</dbReference>
<dbReference type="SMART" id="SM00223">
    <property type="entry name" value="APPLE"/>
    <property type="match status" value="1"/>
</dbReference>
<dbReference type="GO" id="GO:0046872">
    <property type="term" value="F:metal ion binding"/>
    <property type="evidence" value="ECO:0007669"/>
    <property type="project" value="InterPro"/>
</dbReference>
<accession>A0A813N5L7</accession>
<dbReference type="AlphaFoldDB" id="A0A813N5L7"/>
<dbReference type="InterPro" id="IPR020821">
    <property type="entry name" value="ENPP1-3/EXOG-like_nuc-like"/>
</dbReference>
<dbReference type="InterPro" id="IPR000177">
    <property type="entry name" value="Apple"/>
</dbReference>
<dbReference type="Proteomes" id="UP000663879">
    <property type="component" value="Unassembled WGS sequence"/>
</dbReference>
<dbReference type="InterPro" id="IPR003609">
    <property type="entry name" value="Pan_app"/>
</dbReference>
<dbReference type="SUPFAM" id="SSF54060">
    <property type="entry name" value="His-Me finger endonucleases"/>
    <property type="match status" value="1"/>
</dbReference>
<evidence type="ECO:0000259" key="3">
    <source>
        <dbReference type="PROSITE" id="PS50948"/>
    </source>
</evidence>
<dbReference type="SMART" id="SM00477">
    <property type="entry name" value="NUC"/>
    <property type="match status" value="1"/>
</dbReference>
<evidence type="ECO:0000313" key="5">
    <source>
        <dbReference type="Proteomes" id="UP000663879"/>
    </source>
</evidence>
<dbReference type="OrthoDB" id="69221at2759"/>
<dbReference type="GO" id="GO:0003676">
    <property type="term" value="F:nucleic acid binding"/>
    <property type="evidence" value="ECO:0007669"/>
    <property type="project" value="InterPro"/>
</dbReference>
<dbReference type="PROSITE" id="PS50948">
    <property type="entry name" value="PAN"/>
    <property type="match status" value="2"/>
</dbReference>
<dbReference type="Pfam" id="PF01223">
    <property type="entry name" value="Endonuclease_NS"/>
    <property type="match status" value="1"/>
</dbReference>
<dbReference type="PANTHER" id="PTHR21472">
    <property type="entry name" value="ENDONUCLEASE DOMAIN-CONTAINING 1 PROTEIN ENDOD1"/>
    <property type="match status" value="1"/>
</dbReference>
<organism evidence="4 5">
    <name type="scientific">Brachionus calyciflorus</name>
    <dbReference type="NCBI Taxonomy" id="104777"/>
    <lineage>
        <taxon>Eukaryota</taxon>
        <taxon>Metazoa</taxon>
        <taxon>Spiralia</taxon>
        <taxon>Gnathifera</taxon>
        <taxon>Rotifera</taxon>
        <taxon>Eurotatoria</taxon>
        <taxon>Monogononta</taxon>
        <taxon>Pseudotrocha</taxon>
        <taxon>Ploima</taxon>
        <taxon>Brachionidae</taxon>
        <taxon>Brachionus</taxon>
    </lineage>
</organism>
<dbReference type="InterPro" id="IPR044929">
    <property type="entry name" value="DNA/RNA_non-sp_Endonuclease_sf"/>
</dbReference>
<dbReference type="InterPro" id="IPR044925">
    <property type="entry name" value="His-Me_finger_sf"/>
</dbReference>
<dbReference type="Pfam" id="PF00024">
    <property type="entry name" value="PAN_1"/>
    <property type="match status" value="2"/>
</dbReference>
<dbReference type="SUPFAM" id="SSF57414">
    <property type="entry name" value="Hairpin loop containing domain-like"/>
    <property type="match status" value="2"/>
</dbReference>
<dbReference type="PANTHER" id="PTHR21472:SF7">
    <property type="entry name" value="ENDONUCLEASE G, MITOCHONDRIAL-LIKE ISOFORM X2"/>
    <property type="match status" value="1"/>
</dbReference>
<feature type="domain" description="Apple" evidence="3">
    <location>
        <begin position="168"/>
        <end position="250"/>
    </location>
</feature>
<keyword evidence="5" id="KW-1185">Reference proteome</keyword>
<evidence type="ECO:0000313" key="4">
    <source>
        <dbReference type="EMBL" id="CAF0732900.1"/>
    </source>
</evidence>
<proteinExistence type="predicted"/>
<name>A0A813N5L7_9BILA</name>
<dbReference type="Gene3D" id="3.40.570.10">
    <property type="entry name" value="Extracellular Endonuclease, subunit A"/>
    <property type="match status" value="1"/>
</dbReference>
<evidence type="ECO:0000256" key="1">
    <source>
        <dbReference type="ARBA" id="ARBA00022737"/>
    </source>
</evidence>
<dbReference type="SMART" id="SM00892">
    <property type="entry name" value="Endonuclease_NS"/>
    <property type="match status" value="1"/>
</dbReference>
<dbReference type="InterPro" id="IPR001604">
    <property type="entry name" value="Endo_G_ENPP1-like_dom"/>
</dbReference>
<protein>
    <recommendedName>
        <fullName evidence="3">Apple domain-containing protein</fullName>
    </recommendedName>
</protein>
<dbReference type="Gene3D" id="3.50.4.10">
    <property type="entry name" value="Hepatocyte Growth Factor"/>
    <property type="match status" value="1"/>
</dbReference>